<dbReference type="InterPro" id="IPR031309">
    <property type="entry name" value="Ribosomal_uL5_C"/>
</dbReference>
<geneLocation type="mitochondrion" evidence="2"/>
<dbReference type="GO" id="GO:0005840">
    <property type="term" value="C:ribosome"/>
    <property type="evidence" value="ECO:0007669"/>
    <property type="project" value="UniProtKB-KW"/>
</dbReference>
<evidence type="ECO:0000259" key="1">
    <source>
        <dbReference type="Pfam" id="PF00673"/>
    </source>
</evidence>
<sequence length="170" mass="19982">MQKYYQNVISTHLLEKQLVSYRLNMQLIVSGTISNYKNKQSILRTIYVWALLTGQRVQCTNAKKSVAVFQLKKKALLGYKLTLRKFNLFEFLFKLNLTYLPRIQEDLIINSKKRVSFGVTKVTDFPETDYQYHLFQHDFGCNFEFSNYASKLDCTSYLILSHLQLISTSH</sequence>
<keyword evidence="2" id="KW-0496">Mitochondrion</keyword>
<dbReference type="Gene3D" id="3.30.1440.10">
    <property type="match status" value="1"/>
</dbReference>
<reference evidence="2" key="1">
    <citation type="journal article" date="2014" name="Genome Biol. Evol.">
        <title>Gene Content Evolution in Discobid Mitochondria Deduced from the Phylogenetic Position and Complete Mitochondrial Genome of Tsukubamonas globosa.</title>
        <authorList>
            <person name="Kamikawa R."/>
            <person name="Kolisko M."/>
            <person name="Nishimura Y."/>
            <person name="Yabuki A."/>
            <person name="Brown M.W."/>
            <person name="Ishikawa S.A."/>
            <person name="Ishida K."/>
            <person name="Roger A.J."/>
            <person name="Hashimoto T."/>
            <person name="Inagaki Y."/>
        </authorList>
    </citation>
    <scope>NUCLEOTIDE SEQUENCE</scope>
</reference>
<keyword evidence="2" id="KW-0687">Ribonucleoprotein</keyword>
<gene>
    <name evidence="2" type="primary">rpl5</name>
</gene>
<evidence type="ECO:0000313" key="2">
    <source>
        <dbReference type="EMBL" id="BAO51955.1"/>
    </source>
</evidence>
<proteinExistence type="predicted"/>
<name>W8VJU9_9EUKA</name>
<dbReference type="AlphaFoldDB" id="W8VJU9"/>
<keyword evidence="2" id="KW-0689">Ribosomal protein</keyword>
<dbReference type="SUPFAM" id="SSF55282">
    <property type="entry name" value="RL5-like"/>
    <property type="match status" value="1"/>
</dbReference>
<accession>W8VJU9</accession>
<dbReference type="RefSeq" id="YP_009004113.1">
    <property type="nucleotide sequence ID" value="NC_023545.1"/>
</dbReference>
<dbReference type="InterPro" id="IPR022803">
    <property type="entry name" value="Ribosomal_uL5_dom_sf"/>
</dbReference>
<dbReference type="Pfam" id="PF00673">
    <property type="entry name" value="Ribosomal_L5_C"/>
    <property type="match status" value="1"/>
</dbReference>
<dbReference type="EMBL" id="AB854048">
    <property type="protein sequence ID" value="BAO51955.1"/>
    <property type="molecule type" value="Genomic_DNA"/>
</dbReference>
<dbReference type="GeneID" id="18490787"/>
<feature type="domain" description="Large ribosomal subunit protein uL5 C-terminal" evidence="1">
    <location>
        <begin position="77"/>
        <end position="150"/>
    </location>
</feature>
<protein>
    <submittedName>
        <fullName evidence="2">Ribosomal protein L5</fullName>
    </submittedName>
</protein>
<organism evidence="2">
    <name type="scientific">Tsukubamonas globosa</name>
    <dbReference type="NCBI Taxonomy" id="875863"/>
    <lineage>
        <taxon>Eukaryota</taxon>
        <taxon>Discoba</taxon>
        <taxon>Tsukubamonadida</taxon>
        <taxon>Tsukubamonadidae</taxon>
        <taxon>Tsukubamonas</taxon>
    </lineage>
</organism>